<evidence type="ECO:0000313" key="2">
    <source>
        <dbReference type="Proteomes" id="UP001597493"/>
    </source>
</evidence>
<accession>A0ABW5QXA5</accession>
<evidence type="ECO:0000313" key="1">
    <source>
        <dbReference type="EMBL" id="MFD2660888.1"/>
    </source>
</evidence>
<dbReference type="EMBL" id="JBHUMY010000012">
    <property type="protein sequence ID" value="MFD2660888.1"/>
    <property type="molecule type" value="Genomic_DNA"/>
</dbReference>
<organism evidence="1 2">
    <name type="scientific">Paenibacillus thailandensis</name>
    <dbReference type="NCBI Taxonomy" id="393250"/>
    <lineage>
        <taxon>Bacteria</taxon>
        <taxon>Bacillati</taxon>
        <taxon>Bacillota</taxon>
        <taxon>Bacilli</taxon>
        <taxon>Bacillales</taxon>
        <taxon>Paenibacillaceae</taxon>
        <taxon>Paenibacillus</taxon>
    </lineage>
</organism>
<dbReference type="Proteomes" id="UP001597493">
    <property type="component" value="Unassembled WGS sequence"/>
</dbReference>
<name>A0ABW5QXA5_9BACL</name>
<dbReference type="Pfam" id="PF14035">
    <property type="entry name" value="YlzJ"/>
    <property type="match status" value="1"/>
</dbReference>
<sequence>MTIYTSMPLEVVLDGIHNDKRSFHEIWVGGIHMQVEPVAPGVGRIVRLLQCDLEHYLNPMLAPGTIVHYGAGNAPGEPRKDTE</sequence>
<gene>
    <name evidence="1" type="ORF">ACFSW5_11580</name>
</gene>
<keyword evidence="2" id="KW-1185">Reference proteome</keyword>
<reference evidence="2" key="1">
    <citation type="journal article" date="2019" name="Int. J. Syst. Evol. Microbiol.">
        <title>The Global Catalogue of Microorganisms (GCM) 10K type strain sequencing project: providing services to taxonomists for standard genome sequencing and annotation.</title>
        <authorList>
            <consortium name="The Broad Institute Genomics Platform"/>
            <consortium name="The Broad Institute Genome Sequencing Center for Infectious Disease"/>
            <person name="Wu L."/>
            <person name="Ma J."/>
        </authorList>
    </citation>
    <scope>NUCLEOTIDE SEQUENCE [LARGE SCALE GENOMIC DNA]</scope>
    <source>
        <strain evidence="2">TISTR 1827</strain>
    </source>
</reference>
<dbReference type="InterPro" id="IPR025619">
    <property type="entry name" value="YlzJ"/>
</dbReference>
<dbReference type="RefSeq" id="WP_379273001.1">
    <property type="nucleotide sequence ID" value="NZ_JBHUGT010000009.1"/>
</dbReference>
<comment type="caution">
    <text evidence="1">The sequence shown here is derived from an EMBL/GenBank/DDBJ whole genome shotgun (WGS) entry which is preliminary data.</text>
</comment>
<proteinExistence type="predicted"/>
<protein>
    <submittedName>
        <fullName evidence="1">YlzJ-like family protein</fullName>
    </submittedName>
</protein>